<dbReference type="Proteomes" id="UP000682713">
    <property type="component" value="Unassembled WGS sequence"/>
</dbReference>
<dbReference type="AlphaFoldDB" id="A0A942TNP0"/>
<dbReference type="EMBL" id="JAGYPJ010000001">
    <property type="protein sequence ID" value="MBS4201641.1"/>
    <property type="molecule type" value="Genomic_DNA"/>
</dbReference>
<proteinExistence type="predicted"/>
<evidence type="ECO:0000313" key="1">
    <source>
        <dbReference type="EMBL" id="MBS4201641.1"/>
    </source>
</evidence>
<comment type="caution">
    <text evidence="1">The sequence shown here is derived from an EMBL/GenBank/DDBJ whole genome shotgun (WGS) entry which is preliminary data.</text>
</comment>
<gene>
    <name evidence="1" type="ORF">KHA93_18670</name>
</gene>
<name>A0A942TNP0_9BACI</name>
<reference evidence="1 2" key="1">
    <citation type="submission" date="2021-05" db="EMBL/GenBank/DDBJ databases">
        <title>Novel Bacillus species.</title>
        <authorList>
            <person name="Liu G."/>
        </authorList>
    </citation>
    <scope>NUCLEOTIDE SEQUENCE [LARGE SCALE GENOMIC DNA]</scope>
    <source>
        <strain evidence="1 2">FJAT-49732</strain>
    </source>
</reference>
<evidence type="ECO:0000313" key="2">
    <source>
        <dbReference type="Proteomes" id="UP000682713"/>
    </source>
</evidence>
<protein>
    <submittedName>
        <fullName evidence="1">Uncharacterized protein</fullName>
    </submittedName>
</protein>
<accession>A0A942TNP0</accession>
<organism evidence="1 2">
    <name type="scientific">Lederbergia citrisecunda</name>
    <dbReference type="NCBI Taxonomy" id="2833583"/>
    <lineage>
        <taxon>Bacteria</taxon>
        <taxon>Bacillati</taxon>
        <taxon>Bacillota</taxon>
        <taxon>Bacilli</taxon>
        <taxon>Bacillales</taxon>
        <taxon>Bacillaceae</taxon>
        <taxon>Lederbergia</taxon>
    </lineage>
</organism>
<sequence length="53" mass="6053">MNLVILINVAEKKAFEKSVKEKALKKFLKKVLTSNEEPDIVFKSLSKSNVFDL</sequence>
<dbReference type="RefSeq" id="WP_213112092.1">
    <property type="nucleotide sequence ID" value="NZ_JAGYPJ010000001.1"/>
</dbReference>
<keyword evidence="2" id="KW-1185">Reference proteome</keyword>